<dbReference type="EMBL" id="QYUO01000001">
    <property type="protein sequence ID" value="RJF97367.1"/>
    <property type="molecule type" value="Genomic_DNA"/>
</dbReference>
<evidence type="ECO:0000313" key="1">
    <source>
        <dbReference type="EMBL" id="RJF97367.1"/>
    </source>
</evidence>
<sequence>MGAPFPPEILMKPTIVAKGVKLPQVLRDYVVRRLQFALSHAREAIGAVVVRISDQNGPKGGVDKQCRIQITVPGMPSIIVSSKAGRIAEAIDLCAHRAALAIDRLRSRTRSIEHARFPALDS</sequence>
<gene>
    <name evidence="1" type="ORF">D3871_01585</name>
</gene>
<accession>A0A3A3FMB9</accession>
<protein>
    <submittedName>
        <fullName evidence="1">HPF/RaiA family ribosome-associated protein</fullName>
    </submittedName>
</protein>
<reference evidence="2" key="1">
    <citation type="submission" date="2018-09" db="EMBL/GenBank/DDBJ databases">
        <authorList>
            <person name="Zhu H."/>
        </authorList>
    </citation>
    <scope>NUCLEOTIDE SEQUENCE [LARGE SCALE GENOMIC DNA]</scope>
    <source>
        <strain evidence="2">K1R23-30</strain>
    </source>
</reference>
<evidence type="ECO:0000313" key="2">
    <source>
        <dbReference type="Proteomes" id="UP000265955"/>
    </source>
</evidence>
<dbReference type="Proteomes" id="UP000265955">
    <property type="component" value="Unassembled WGS sequence"/>
</dbReference>
<keyword evidence="2" id="KW-1185">Reference proteome</keyword>
<dbReference type="Pfam" id="PF02482">
    <property type="entry name" value="Ribosomal_S30AE"/>
    <property type="match status" value="1"/>
</dbReference>
<dbReference type="AlphaFoldDB" id="A0A3A3FMB9"/>
<dbReference type="SUPFAM" id="SSF69754">
    <property type="entry name" value="Ribosome binding protein Y (YfiA homologue)"/>
    <property type="match status" value="1"/>
</dbReference>
<proteinExistence type="predicted"/>
<dbReference type="InterPro" id="IPR003489">
    <property type="entry name" value="RHF/RaiA"/>
</dbReference>
<dbReference type="Gene3D" id="3.30.160.100">
    <property type="entry name" value="Ribosome hibernation promotion factor-like"/>
    <property type="match status" value="1"/>
</dbReference>
<name>A0A3A3FMB9_9BURK</name>
<organism evidence="1 2">
    <name type="scientific">Noviherbaspirillum saxi</name>
    <dbReference type="NCBI Taxonomy" id="2320863"/>
    <lineage>
        <taxon>Bacteria</taxon>
        <taxon>Pseudomonadati</taxon>
        <taxon>Pseudomonadota</taxon>
        <taxon>Betaproteobacteria</taxon>
        <taxon>Burkholderiales</taxon>
        <taxon>Oxalobacteraceae</taxon>
        <taxon>Noviherbaspirillum</taxon>
    </lineage>
</organism>
<dbReference type="InterPro" id="IPR036567">
    <property type="entry name" value="RHF-like"/>
</dbReference>
<comment type="caution">
    <text evidence="1">The sequence shown here is derived from an EMBL/GenBank/DDBJ whole genome shotgun (WGS) entry which is preliminary data.</text>
</comment>